<name>A0A5N6PQI3_9ASTR</name>
<dbReference type="EMBL" id="SZYD01000003">
    <property type="protein sequence ID" value="KAD6796168.1"/>
    <property type="molecule type" value="Genomic_DNA"/>
</dbReference>
<gene>
    <name evidence="1" type="ORF">E3N88_07064</name>
</gene>
<keyword evidence="2" id="KW-1185">Reference proteome</keyword>
<comment type="caution">
    <text evidence="1">The sequence shown here is derived from an EMBL/GenBank/DDBJ whole genome shotgun (WGS) entry which is preliminary data.</text>
</comment>
<evidence type="ECO:0000313" key="2">
    <source>
        <dbReference type="Proteomes" id="UP000326396"/>
    </source>
</evidence>
<protein>
    <submittedName>
        <fullName evidence="1">Uncharacterized protein</fullName>
    </submittedName>
</protein>
<reference evidence="1 2" key="1">
    <citation type="submission" date="2019-05" db="EMBL/GenBank/DDBJ databases">
        <title>Mikania micrantha, genome provides insights into the molecular mechanism of rapid growth.</title>
        <authorList>
            <person name="Liu B."/>
        </authorList>
    </citation>
    <scope>NUCLEOTIDE SEQUENCE [LARGE SCALE GENOMIC DNA]</scope>
    <source>
        <strain evidence="1">NLD-2019</strain>
        <tissue evidence="1">Leaf</tissue>
    </source>
</reference>
<organism evidence="1 2">
    <name type="scientific">Mikania micrantha</name>
    <name type="common">bitter vine</name>
    <dbReference type="NCBI Taxonomy" id="192012"/>
    <lineage>
        <taxon>Eukaryota</taxon>
        <taxon>Viridiplantae</taxon>
        <taxon>Streptophyta</taxon>
        <taxon>Embryophyta</taxon>
        <taxon>Tracheophyta</taxon>
        <taxon>Spermatophyta</taxon>
        <taxon>Magnoliopsida</taxon>
        <taxon>eudicotyledons</taxon>
        <taxon>Gunneridae</taxon>
        <taxon>Pentapetalae</taxon>
        <taxon>asterids</taxon>
        <taxon>campanulids</taxon>
        <taxon>Asterales</taxon>
        <taxon>Asteraceae</taxon>
        <taxon>Asteroideae</taxon>
        <taxon>Heliantheae alliance</taxon>
        <taxon>Eupatorieae</taxon>
        <taxon>Mikania</taxon>
    </lineage>
</organism>
<dbReference type="AlphaFoldDB" id="A0A5N6PQI3"/>
<evidence type="ECO:0000313" key="1">
    <source>
        <dbReference type="EMBL" id="KAD6796168.1"/>
    </source>
</evidence>
<dbReference type="Proteomes" id="UP000326396">
    <property type="component" value="Linkage Group LG11"/>
</dbReference>
<accession>A0A5N6PQI3</accession>
<sequence>MDSSRYATTLWREASWYAKQIGSRDSRIPSRYAKFIFDRPSRSSALNFHHRHPHSSPLVPGCYSSNLCEPWSLEVRWVSLEPRLTTETCGY</sequence>
<proteinExistence type="predicted"/>